<dbReference type="GO" id="GO:0003677">
    <property type="term" value="F:DNA binding"/>
    <property type="evidence" value="ECO:0007669"/>
    <property type="project" value="UniProtKB-KW"/>
</dbReference>
<dbReference type="Pfam" id="PF00392">
    <property type="entry name" value="GntR"/>
    <property type="match status" value="1"/>
</dbReference>
<dbReference type="Proteomes" id="UP000397656">
    <property type="component" value="Chromosome 2"/>
</dbReference>
<dbReference type="GO" id="GO:0003700">
    <property type="term" value="F:DNA-binding transcription factor activity"/>
    <property type="evidence" value="ECO:0007669"/>
    <property type="project" value="InterPro"/>
</dbReference>
<dbReference type="SMART" id="SM00895">
    <property type="entry name" value="FCD"/>
    <property type="match status" value="1"/>
</dbReference>
<keyword evidence="1" id="KW-0805">Transcription regulation</keyword>
<evidence type="ECO:0000256" key="1">
    <source>
        <dbReference type="ARBA" id="ARBA00023015"/>
    </source>
</evidence>
<dbReference type="PANTHER" id="PTHR43537">
    <property type="entry name" value="TRANSCRIPTIONAL REGULATOR, GNTR FAMILY"/>
    <property type="match status" value="1"/>
</dbReference>
<dbReference type="SMART" id="SM00345">
    <property type="entry name" value="HTH_GNTR"/>
    <property type="match status" value="1"/>
</dbReference>
<dbReference type="Gene3D" id="1.10.10.10">
    <property type="entry name" value="Winged helix-like DNA-binding domain superfamily/Winged helix DNA-binding domain"/>
    <property type="match status" value="1"/>
</dbReference>
<reference evidence="5 6" key="1">
    <citation type="submission" date="2020-10" db="EMBL/GenBank/DDBJ databases">
        <title>Complete genome sequence of Cupriavidus basilensis CCUG 49340T.</title>
        <authorList>
            <person name="Salva-Serra F."/>
            <person name="Donoso R.A."/>
            <person name="Cho K.H."/>
            <person name="Yoo J.A."/>
            <person name="Lee K."/>
            <person name="Yoon S.-H."/>
            <person name="Perez-Pantoja D."/>
            <person name="Moore E.R.B."/>
        </authorList>
    </citation>
    <scope>NUCLEOTIDE SEQUENCE [LARGE SCALE GENOMIC DNA]</scope>
    <source>
        <strain evidence="6">CCUG 49340</strain>
    </source>
</reference>
<dbReference type="RefSeq" id="WP_150987051.1">
    <property type="nucleotide sequence ID" value="NZ_CP062804.1"/>
</dbReference>
<dbReference type="SUPFAM" id="SSF48008">
    <property type="entry name" value="GntR ligand-binding domain-like"/>
    <property type="match status" value="1"/>
</dbReference>
<evidence type="ECO:0000313" key="6">
    <source>
        <dbReference type="Proteomes" id="UP000397656"/>
    </source>
</evidence>
<dbReference type="AlphaFoldDB" id="A0A643FSE4"/>
<evidence type="ECO:0000256" key="2">
    <source>
        <dbReference type="ARBA" id="ARBA00023125"/>
    </source>
</evidence>
<dbReference type="InterPro" id="IPR008920">
    <property type="entry name" value="TF_FadR/GntR_C"/>
</dbReference>
<dbReference type="PROSITE" id="PS50949">
    <property type="entry name" value="HTH_GNTR"/>
    <property type="match status" value="1"/>
</dbReference>
<dbReference type="InterPro" id="IPR036388">
    <property type="entry name" value="WH-like_DNA-bd_sf"/>
</dbReference>
<dbReference type="PRINTS" id="PR00035">
    <property type="entry name" value="HTHGNTR"/>
</dbReference>
<dbReference type="SUPFAM" id="SSF46785">
    <property type="entry name" value="Winged helix' DNA-binding domain"/>
    <property type="match status" value="1"/>
</dbReference>
<dbReference type="InterPro" id="IPR000524">
    <property type="entry name" value="Tscrpt_reg_HTH_GntR"/>
</dbReference>
<dbReference type="GeneID" id="98404174"/>
<organism evidence="5 6">
    <name type="scientific">Cupriavidus basilensis</name>
    <dbReference type="NCBI Taxonomy" id="68895"/>
    <lineage>
        <taxon>Bacteria</taxon>
        <taxon>Pseudomonadati</taxon>
        <taxon>Pseudomonadota</taxon>
        <taxon>Betaproteobacteria</taxon>
        <taxon>Burkholderiales</taxon>
        <taxon>Burkholderiaceae</taxon>
        <taxon>Cupriavidus</taxon>
    </lineage>
</organism>
<evidence type="ECO:0000259" key="4">
    <source>
        <dbReference type="PROSITE" id="PS50949"/>
    </source>
</evidence>
<dbReference type="Gene3D" id="1.20.120.530">
    <property type="entry name" value="GntR ligand-binding domain-like"/>
    <property type="match status" value="1"/>
</dbReference>
<dbReference type="InterPro" id="IPR011711">
    <property type="entry name" value="GntR_C"/>
</dbReference>
<keyword evidence="3" id="KW-0804">Transcription</keyword>
<gene>
    <name evidence="5" type="ORF">F7R26_024865</name>
</gene>
<evidence type="ECO:0000256" key="3">
    <source>
        <dbReference type="ARBA" id="ARBA00023163"/>
    </source>
</evidence>
<dbReference type="InterPro" id="IPR036390">
    <property type="entry name" value="WH_DNA-bd_sf"/>
</dbReference>
<dbReference type="Pfam" id="PF07729">
    <property type="entry name" value="FCD"/>
    <property type="match status" value="1"/>
</dbReference>
<proteinExistence type="predicted"/>
<name>A0A643FSE4_9BURK</name>
<sequence>MEATEATLSAPQIPQIQFQFDRTRHAAPQVFEHMRDMIISMTLPPGTVLSRTDLAAQYGISQTPVRDALMRLAEEGLVDIFPQHATVVSPISIALAQQAHFLRRSVEVEIVRTLAEAPDPALVERLRLSVARQQAMLAAQDFAEFSLFDQAFHRQMYEAARVPDLWMLVRRQSGHLDRLRRLHLPIAGKANAVVADHTAIVDAIASGDPDAAQASLRRHLSGTLANLEEIRARYGDFLQ</sequence>
<dbReference type="PANTHER" id="PTHR43537:SF45">
    <property type="entry name" value="GNTR FAMILY REGULATORY PROTEIN"/>
    <property type="match status" value="1"/>
</dbReference>
<dbReference type="EMBL" id="CP062804">
    <property type="protein sequence ID" value="QOT80662.1"/>
    <property type="molecule type" value="Genomic_DNA"/>
</dbReference>
<dbReference type="CDD" id="cd07377">
    <property type="entry name" value="WHTH_GntR"/>
    <property type="match status" value="1"/>
</dbReference>
<accession>A0A643FSE4</accession>
<protein>
    <submittedName>
        <fullName evidence="5">GntR family transcriptional regulator</fullName>
    </submittedName>
</protein>
<feature type="domain" description="HTH gntR-type" evidence="4">
    <location>
        <begin position="24"/>
        <end position="91"/>
    </location>
</feature>
<keyword evidence="2" id="KW-0238">DNA-binding</keyword>
<evidence type="ECO:0000313" key="5">
    <source>
        <dbReference type="EMBL" id="QOT80662.1"/>
    </source>
</evidence>